<dbReference type="Proteomes" id="UP001461163">
    <property type="component" value="Unassembled WGS sequence"/>
</dbReference>
<dbReference type="RefSeq" id="WP_006992226.1">
    <property type="nucleotide sequence ID" value="NZ_JBBMQS010000014.1"/>
</dbReference>
<reference evidence="2 3" key="1">
    <citation type="submission" date="2024-03" db="EMBL/GenBank/DDBJ databases">
        <title>Community enrichment and isolation of bacterial strains for fucoidan degradation.</title>
        <authorList>
            <person name="Sichert A."/>
        </authorList>
    </citation>
    <scope>NUCLEOTIDE SEQUENCE [LARGE SCALE GENOMIC DNA]</scope>
    <source>
        <strain evidence="2 3">AS12</strain>
    </source>
</reference>
<feature type="compositionally biased region" description="Polar residues" evidence="1">
    <location>
        <begin position="56"/>
        <end position="69"/>
    </location>
</feature>
<evidence type="ECO:0000313" key="2">
    <source>
        <dbReference type="EMBL" id="MEM5499532.1"/>
    </source>
</evidence>
<organism evidence="2 3">
    <name type="scientific">Paraglaciecola mesophila</name>
    <dbReference type="NCBI Taxonomy" id="197222"/>
    <lineage>
        <taxon>Bacteria</taxon>
        <taxon>Pseudomonadati</taxon>
        <taxon>Pseudomonadota</taxon>
        <taxon>Gammaproteobacteria</taxon>
        <taxon>Alteromonadales</taxon>
        <taxon>Alteromonadaceae</taxon>
        <taxon>Paraglaciecola</taxon>
    </lineage>
</organism>
<dbReference type="EMBL" id="JBBMQS010000014">
    <property type="protein sequence ID" value="MEM5499532.1"/>
    <property type="molecule type" value="Genomic_DNA"/>
</dbReference>
<accession>A0ABU9T061</accession>
<evidence type="ECO:0000256" key="1">
    <source>
        <dbReference type="SAM" id="MobiDB-lite"/>
    </source>
</evidence>
<name>A0ABU9T061_9ALTE</name>
<evidence type="ECO:0000313" key="3">
    <source>
        <dbReference type="Proteomes" id="UP001461163"/>
    </source>
</evidence>
<gene>
    <name evidence="2" type="ORF">WNY77_19125</name>
</gene>
<proteinExistence type="predicted"/>
<keyword evidence="3" id="KW-1185">Reference proteome</keyword>
<sequence>MEPDIDVANSKKQEVNQVLRSSLLKVGIEPDSTEEIINTTLNPAISVRAPKKPISNDGTDSNDGTSQKTADAFKPGNIKLSISTLIEHIERSQPSGFQHKQEPWLGIYAFIELLRLISDLQEVTISENDAMVIWCMWFVRARRTNTISGKDLLTKINSHLIRYERSALMEGELETSLKNLQEISAIRKSKNAADSWYLVGWVKRTY</sequence>
<comment type="caution">
    <text evidence="2">The sequence shown here is derived from an EMBL/GenBank/DDBJ whole genome shotgun (WGS) entry which is preliminary data.</text>
</comment>
<feature type="region of interest" description="Disordered" evidence="1">
    <location>
        <begin position="48"/>
        <end position="71"/>
    </location>
</feature>
<protein>
    <submittedName>
        <fullName evidence="2">Uncharacterized protein</fullName>
    </submittedName>
</protein>